<feature type="region of interest" description="Disordered" evidence="1">
    <location>
        <begin position="31"/>
        <end position="77"/>
    </location>
</feature>
<keyword evidence="3" id="KW-1185">Reference proteome</keyword>
<accession>A0A1V8S8N6</accession>
<feature type="compositionally biased region" description="Polar residues" evidence="1">
    <location>
        <begin position="54"/>
        <end position="77"/>
    </location>
</feature>
<organism evidence="2 3">
    <name type="scientific">Cryoendolithus antarcticus</name>
    <dbReference type="NCBI Taxonomy" id="1507870"/>
    <lineage>
        <taxon>Eukaryota</taxon>
        <taxon>Fungi</taxon>
        <taxon>Dikarya</taxon>
        <taxon>Ascomycota</taxon>
        <taxon>Pezizomycotina</taxon>
        <taxon>Dothideomycetes</taxon>
        <taxon>Dothideomycetidae</taxon>
        <taxon>Cladosporiales</taxon>
        <taxon>Cladosporiaceae</taxon>
        <taxon>Cryoendolithus</taxon>
    </lineage>
</organism>
<dbReference type="STRING" id="1507870.A0A1V8S8N6"/>
<dbReference type="EMBL" id="NAJO01000089">
    <property type="protein sequence ID" value="OQN95535.1"/>
    <property type="molecule type" value="Genomic_DNA"/>
</dbReference>
<sequence length="180" mass="20227">MKSLIKHVDDGGRLDSQADVPQMIRQQLYAEQHERSQRRYKKSTGTAGGLPPITINNMLPSATRSSPDTRSDLTTTQSTLQKSYHLDFELPGFRDVALNEYSEWHESRVFNATLKADFVKARDIALANALDLELIHEENDPSFFGEQGVKRGTAKRFVGDIGVWAKKDESEKADSMLVNS</sequence>
<reference evidence="3" key="1">
    <citation type="submission" date="2017-03" db="EMBL/GenBank/DDBJ databases">
        <title>Genomes of endolithic fungi from Antarctica.</title>
        <authorList>
            <person name="Coleine C."/>
            <person name="Masonjones S."/>
            <person name="Stajich J.E."/>
        </authorList>
    </citation>
    <scope>NUCLEOTIDE SEQUENCE [LARGE SCALE GENOMIC DNA]</scope>
    <source>
        <strain evidence="3">CCFEE 5527</strain>
    </source>
</reference>
<evidence type="ECO:0000313" key="2">
    <source>
        <dbReference type="EMBL" id="OQN95535.1"/>
    </source>
</evidence>
<name>A0A1V8S8N6_9PEZI</name>
<gene>
    <name evidence="2" type="ORF">B0A48_18644</name>
</gene>
<evidence type="ECO:0000313" key="3">
    <source>
        <dbReference type="Proteomes" id="UP000192596"/>
    </source>
</evidence>
<dbReference type="OrthoDB" id="4232626at2759"/>
<protein>
    <submittedName>
        <fullName evidence="2">Uncharacterized protein</fullName>
    </submittedName>
</protein>
<proteinExistence type="predicted"/>
<comment type="caution">
    <text evidence="2">The sequence shown here is derived from an EMBL/GenBank/DDBJ whole genome shotgun (WGS) entry which is preliminary data.</text>
</comment>
<dbReference type="InParanoid" id="A0A1V8S8N6"/>
<evidence type="ECO:0000256" key="1">
    <source>
        <dbReference type="SAM" id="MobiDB-lite"/>
    </source>
</evidence>
<dbReference type="AlphaFoldDB" id="A0A1V8S8N6"/>
<dbReference type="Proteomes" id="UP000192596">
    <property type="component" value="Unassembled WGS sequence"/>
</dbReference>